<evidence type="ECO:0000256" key="1">
    <source>
        <dbReference type="ARBA" id="ARBA00023125"/>
    </source>
</evidence>
<organism evidence="3 4">
    <name type="scientific">Enterococcus devriesei</name>
    <dbReference type="NCBI Taxonomy" id="319970"/>
    <lineage>
        <taxon>Bacteria</taxon>
        <taxon>Bacillati</taxon>
        <taxon>Bacillota</taxon>
        <taxon>Bacilli</taxon>
        <taxon>Lactobacillales</taxon>
        <taxon>Enterococcaceae</taxon>
        <taxon>Enterococcus</taxon>
    </lineage>
</organism>
<reference evidence="3 4" key="1">
    <citation type="submission" date="2014-12" db="EMBL/GenBank/DDBJ databases">
        <title>Draft genome sequences of 29 type strains of Enterococci.</title>
        <authorList>
            <person name="Zhong Z."/>
            <person name="Sun Z."/>
            <person name="Liu W."/>
            <person name="Zhang W."/>
            <person name="Zhang H."/>
        </authorList>
    </citation>
    <scope>NUCLEOTIDE SEQUENCE [LARGE SCALE GENOMIC DNA]</scope>
    <source>
        <strain evidence="3 4">DSM 22802</strain>
    </source>
</reference>
<dbReference type="EMBL" id="JXKM01000004">
    <property type="protein sequence ID" value="OJG36131.1"/>
    <property type="molecule type" value="Genomic_DNA"/>
</dbReference>
<dbReference type="InterPro" id="IPR001387">
    <property type="entry name" value="Cro/C1-type_HTH"/>
</dbReference>
<dbReference type="CDD" id="cd00093">
    <property type="entry name" value="HTH_XRE"/>
    <property type="match status" value="1"/>
</dbReference>
<accession>A0A1L8SVM3</accession>
<dbReference type="Pfam" id="PF01381">
    <property type="entry name" value="HTH_3"/>
    <property type="match status" value="1"/>
</dbReference>
<dbReference type="PROSITE" id="PS50943">
    <property type="entry name" value="HTH_CROC1"/>
    <property type="match status" value="1"/>
</dbReference>
<protein>
    <submittedName>
        <fullName evidence="3">DNA-binding helix-turn-helix protein</fullName>
    </submittedName>
</protein>
<evidence type="ECO:0000313" key="4">
    <source>
        <dbReference type="Proteomes" id="UP000183700"/>
    </source>
</evidence>
<gene>
    <name evidence="3" type="ORF">RV00_GL002275</name>
</gene>
<dbReference type="SMART" id="SM00530">
    <property type="entry name" value="HTH_XRE"/>
    <property type="match status" value="1"/>
</dbReference>
<dbReference type="SUPFAM" id="SSF47413">
    <property type="entry name" value="lambda repressor-like DNA-binding domains"/>
    <property type="match status" value="1"/>
</dbReference>
<dbReference type="AlphaFoldDB" id="A0A1L8SVM3"/>
<comment type="caution">
    <text evidence="3">The sequence shown here is derived from an EMBL/GenBank/DDBJ whole genome shotgun (WGS) entry which is preliminary data.</text>
</comment>
<evidence type="ECO:0000259" key="2">
    <source>
        <dbReference type="PROSITE" id="PS50943"/>
    </source>
</evidence>
<keyword evidence="4" id="KW-1185">Reference proteome</keyword>
<keyword evidence="1 3" id="KW-0238">DNA-binding</keyword>
<sequence>MKELRKEKKVTLIEMSKILKIPRSTLSRYENGDSEPKQKTWEELANYFDVPVAYLMGVSNQKIDDQKALEIAKNIYKRYLTDERLDEKQKKAVRYFNNENLDEVLKSGMRQYFAIPAVKENIDWQDLENNGFLNTWLDGYLENRYLKEVKTNQNLITNTYYSIPDCDEIDTYSNIDNEVQIPIDDSFLKMISSEIPQKLTDEIHQLKSDDTTLLISNYENAVSEELQKEINNILDEAREKISILKEKYPDNPNEIKQITALITNSRSGKYEVWSRVGEVEENDEINISEPLKEMFIQIGSEILEYKNNDFKETYK</sequence>
<name>A0A1L8SVM3_9ENTE</name>
<dbReference type="Proteomes" id="UP000183700">
    <property type="component" value="Unassembled WGS sequence"/>
</dbReference>
<dbReference type="PANTHER" id="PTHR46558">
    <property type="entry name" value="TRACRIPTIONAL REGULATORY PROTEIN-RELATED-RELATED"/>
    <property type="match status" value="1"/>
</dbReference>
<dbReference type="GO" id="GO:0003677">
    <property type="term" value="F:DNA binding"/>
    <property type="evidence" value="ECO:0007669"/>
    <property type="project" value="UniProtKB-KW"/>
</dbReference>
<evidence type="ECO:0000313" key="3">
    <source>
        <dbReference type="EMBL" id="OJG36131.1"/>
    </source>
</evidence>
<proteinExistence type="predicted"/>
<dbReference type="InterPro" id="IPR010982">
    <property type="entry name" value="Lambda_DNA-bd_dom_sf"/>
</dbReference>
<dbReference type="PANTHER" id="PTHR46558:SF11">
    <property type="entry name" value="HTH-TYPE TRANSCRIPTIONAL REGULATOR XRE"/>
    <property type="match status" value="1"/>
</dbReference>
<feature type="domain" description="HTH cro/C1-type" evidence="2">
    <location>
        <begin position="1"/>
        <end position="55"/>
    </location>
</feature>
<dbReference type="Gene3D" id="1.10.260.40">
    <property type="entry name" value="lambda repressor-like DNA-binding domains"/>
    <property type="match status" value="1"/>
</dbReference>
<dbReference type="STRING" id="319970.RV00_GL002275"/>